<feature type="region of interest" description="Disordered" evidence="8">
    <location>
        <begin position="540"/>
        <end position="593"/>
    </location>
</feature>
<evidence type="ECO:0000313" key="11">
    <source>
        <dbReference type="Proteomes" id="UP000245942"/>
    </source>
</evidence>
<dbReference type="AlphaFoldDB" id="A0A316U9B0"/>
<keyword evidence="11" id="KW-1185">Reference proteome</keyword>
<name>A0A316U9B0_9BASI</name>
<dbReference type="STRING" id="1684307.A0A316U9B0"/>
<dbReference type="PANTHER" id="PTHR24346">
    <property type="entry name" value="MAP/MICROTUBULE AFFINITY-REGULATING KINASE"/>
    <property type="match status" value="1"/>
</dbReference>
<dbReference type="PROSITE" id="PS50011">
    <property type="entry name" value="PROTEIN_KINASE_DOM"/>
    <property type="match status" value="1"/>
</dbReference>
<keyword evidence="6 7" id="KW-0067">ATP-binding</keyword>
<dbReference type="Proteomes" id="UP000245942">
    <property type="component" value="Unassembled WGS sequence"/>
</dbReference>
<accession>A0A316U9B0</accession>
<evidence type="ECO:0000256" key="7">
    <source>
        <dbReference type="PROSITE-ProRule" id="PRU10141"/>
    </source>
</evidence>
<keyword evidence="5 10" id="KW-0418">Kinase</keyword>
<dbReference type="SUPFAM" id="SSF56112">
    <property type="entry name" value="Protein kinase-like (PK-like)"/>
    <property type="match status" value="1"/>
</dbReference>
<keyword evidence="2" id="KW-0723">Serine/threonine-protein kinase</keyword>
<evidence type="ECO:0000259" key="9">
    <source>
        <dbReference type="PROSITE" id="PS50011"/>
    </source>
</evidence>
<dbReference type="GO" id="GO:0005737">
    <property type="term" value="C:cytoplasm"/>
    <property type="evidence" value="ECO:0007669"/>
    <property type="project" value="TreeGrafter"/>
</dbReference>
<comment type="similarity">
    <text evidence="1">Belongs to the protein kinase superfamily. CAMK Ser/Thr protein kinase family. NIM1 subfamily.</text>
</comment>
<evidence type="ECO:0000313" key="10">
    <source>
        <dbReference type="EMBL" id="PWN21857.1"/>
    </source>
</evidence>
<dbReference type="Pfam" id="PF00069">
    <property type="entry name" value="Pkinase"/>
    <property type="match status" value="1"/>
</dbReference>
<gene>
    <name evidence="10" type="ORF">BCV69DRAFT_281769</name>
</gene>
<feature type="compositionally biased region" description="Basic and acidic residues" evidence="8">
    <location>
        <begin position="547"/>
        <end position="557"/>
    </location>
</feature>
<keyword evidence="4 7" id="KW-0547">Nucleotide-binding</keyword>
<dbReference type="InterPro" id="IPR017441">
    <property type="entry name" value="Protein_kinase_ATP_BS"/>
</dbReference>
<feature type="binding site" evidence="7">
    <location>
        <position position="51"/>
    </location>
    <ligand>
        <name>ATP</name>
        <dbReference type="ChEBI" id="CHEBI:30616"/>
    </ligand>
</feature>
<proteinExistence type="inferred from homology"/>
<evidence type="ECO:0000256" key="1">
    <source>
        <dbReference type="ARBA" id="ARBA00010791"/>
    </source>
</evidence>
<reference evidence="10 11" key="1">
    <citation type="journal article" date="2018" name="Mol. Biol. Evol.">
        <title>Broad Genomic Sampling Reveals a Smut Pathogenic Ancestry of the Fungal Clade Ustilaginomycotina.</title>
        <authorList>
            <person name="Kijpornyongpan T."/>
            <person name="Mondo S.J."/>
            <person name="Barry K."/>
            <person name="Sandor L."/>
            <person name="Lee J."/>
            <person name="Lipzen A."/>
            <person name="Pangilinan J."/>
            <person name="LaButti K."/>
            <person name="Hainaut M."/>
            <person name="Henrissat B."/>
            <person name="Grigoriev I.V."/>
            <person name="Spatafora J.W."/>
            <person name="Aime M.C."/>
        </authorList>
    </citation>
    <scope>NUCLEOTIDE SEQUENCE [LARGE SCALE GENOMIC DNA]</scope>
    <source>
        <strain evidence="10 11">MCA 4718</strain>
    </source>
</reference>
<dbReference type="EMBL" id="KZ819324">
    <property type="protein sequence ID" value="PWN21857.1"/>
    <property type="molecule type" value="Genomic_DNA"/>
</dbReference>
<dbReference type="GO" id="GO:0004674">
    <property type="term" value="F:protein serine/threonine kinase activity"/>
    <property type="evidence" value="ECO:0007669"/>
    <property type="project" value="UniProtKB-KW"/>
</dbReference>
<feature type="domain" description="Protein kinase" evidence="9">
    <location>
        <begin position="20"/>
        <end position="289"/>
    </location>
</feature>
<feature type="compositionally biased region" description="Low complexity" evidence="8">
    <location>
        <begin position="579"/>
        <end position="593"/>
    </location>
</feature>
<dbReference type="PROSITE" id="PS00108">
    <property type="entry name" value="PROTEIN_KINASE_ST"/>
    <property type="match status" value="1"/>
</dbReference>
<sequence>MPSATPTSSTGLAYPKVLGWSIKQHIGGGGFSKVFRGYNPSHPTNRVAAVKVISLLRNPPPDRRALQKEVQVHAVLKHPHVLQFIGVEERGISKEERARYLPGIYIVLELAGGGDLFDKITPDAGVETDLAHFYFTQLIAGLEYIHSHGVTHRDIKPENMLLDNDGNLKIADFGLCSVYKHKGRERELKGACGSLPYIAPEMNGRPYKGEPVDVWSAGVVLFALLVGNTPWDEPTNRAPEYVAYLDGTLFDYDPWNRIPGDELALVKGMLCPNPAKRLSLESIKRNRWYNRNNPLLTKSGQCTDPTTLAERLLQGLIVHGEMDYAAPLTIEERAKQLHSDGERAEVPENLSLTQPEAMHPHQPLQLGWSHRSAAMGPGGLSMPSSTAQPRLSSSTLSSAHHARRSSFLEPLSQQLQTRRSAFQASQQLSQSLHGDSQDPMGGGSQFTSVLNFLTQPPALSQSQSGRANNAASLTMLPNLTRFTSSATVAVMAEVLSRVLHGLRVQFTLEPLGDTFMGEAEEVDGRDAIPAADFRMDDADDEMDTDEALQHHDDDGRGMSRSTSTGSDGMTVRGSPAPESGGMTTSASTATLTSASASAAPSSLSNSTMSLGSIPEGTKGTRLRISLTDSRKCQLKGEIRVERVQGIEGGEIKSLVMMSRRRGSPLEWRRVFGKIVRQREVASCIAR</sequence>
<dbReference type="InterPro" id="IPR011009">
    <property type="entry name" value="Kinase-like_dom_sf"/>
</dbReference>
<evidence type="ECO:0000256" key="3">
    <source>
        <dbReference type="ARBA" id="ARBA00022679"/>
    </source>
</evidence>
<dbReference type="PROSITE" id="PS00107">
    <property type="entry name" value="PROTEIN_KINASE_ATP"/>
    <property type="match status" value="1"/>
</dbReference>
<protein>
    <submittedName>
        <fullName evidence="10">Pkinase-domain-containing protein</fullName>
    </submittedName>
</protein>
<dbReference type="GO" id="GO:0005524">
    <property type="term" value="F:ATP binding"/>
    <property type="evidence" value="ECO:0007669"/>
    <property type="project" value="UniProtKB-UniRule"/>
</dbReference>
<organism evidence="10 11">
    <name type="scientific">Pseudomicrostroma glucosiphilum</name>
    <dbReference type="NCBI Taxonomy" id="1684307"/>
    <lineage>
        <taxon>Eukaryota</taxon>
        <taxon>Fungi</taxon>
        <taxon>Dikarya</taxon>
        <taxon>Basidiomycota</taxon>
        <taxon>Ustilaginomycotina</taxon>
        <taxon>Exobasidiomycetes</taxon>
        <taxon>Microstromatales</taxon>
        <taxon>Microstromatales incertae sedis</taxon>
        <taxon>Pseudomicrostroma</taxon>
    </lineage>
</organism>
<feature type="compositionally biased region" description="Low complexity" evidence="8">
    <location>
        <begin position="558"/>
        <end position="569"/>
    </location>
</feature>
<evidence type="ECO:0000256" key="8">
    <source>
        <dbReference type="SAM" id="MobiDB-lite"/>
    </source>
</evidence>
<dbReference type="FunFam" id="1.10.510.10:FF:000571">
    <property type="entry name" value="Maternal embryonic leucine zipper kinase"/>
    <property type="match status" value="1"/>
</dbReference>
<keyword evidence="3" id="KW-0808">Transferase</keyword>
<dbReference type="InterPro" id="IPR008271">
    <property type="entry name" value="Ser/Thr_kinase_AS"/>
</dbReference>
<dbReference type="PANTHER" id="PTHR24346:SF82">
    <property type="entry name" value="KP78A-RELATED"/>
    <property type="match status" value="1"/>
</dbReference>
<dbReference type="Gene3D" id="1.10.510.10">
    <property type="entry name" value="Transferase(Phosphotransferase) domain 1"/>
    <property type="match status" value="1"/>
</dbReference>
<dbReference type="OrthoDB" id="539158at2759"/>
<feature type="region of interest" description="Disordered" evidence="8">
    <location>
        <begin position="369"/>
        <end position="447"/>
    </location>
</feature>
<evidence type="ECO:0000256" key="2">
    <source>
        <dbReference type="ARBA" id="ARBA00022527"/>
    </source>
</evidence>
<dbReference type="InterPro" id="IPR000719">
    <property type="entry name" value="Prot_kinase_dom"/>
</dbReference>
<dbReference type="RefSeq" id="XP_025349017.1">
    <property type="nucleotide sequence ID" value="XM_025492106.1"/>
</dbReference>
<feature type="compositionally biased region" description="Low complexity" evidence="8">
    <location>
        <begin position="420"/>
        <end position="432"/>
    </location>
</feature>
<dbReference type="GeneID" id="37013840"/>
<dbReference type="GO" id="GO:0035556">
    <property type="term" value="P:intracellular signal transduction"/>
    <property type="evidence" value="ECO:0007669"/>
    <property type="project" value="TreeGrafter"/>
</dbReference>
<dbReference type="SMART" id="SM00220">
    <property type="entry name" value="S_TKc"/>
    <property type="match status" value="1"/>
</dbReference>
<evidence type="ECO:0000256" key="5">
    <source>
        <dbReference type="ARBA" id="ARBA00022777"/>
    </source>
</evidence>
<evidence type="ECO:0000256" key="6">
    <source>
        <dbReference type="ARBA" id="ARBA00022840"/>
    </source>
</evidence>
<evidence type="ECO:0000256" key="4">
    <source>
        <dbReference type="ARBA" id="ARBA00022741"/>
    </source>
</evidence>